<organism evidence="2 3">
    <name type="scientific">Candidatus Tenderia electrophaga</name>
    <dbReference type="NCBI Taxonomy" id="1748243"/>
    <lineage>
        <taxon>Bacteria</taxon>
        <taxon>Pseudomonadati</taxon>
        <taxon>Pseudomonadota</taxon>
        <taxon>Gammaproteobacteria</taxon>
        <taxon>Candidatus Tenderiales</taxon>
        <taxon>Candidatus Tenderiaceae</taxon>
        <taxon>Candidatus Tenderia</taxon>
    </lineage>
</organism>
<gene>
    <name evidence="2" type="ORF">Tel_15330</name>
</gene>
<feature type="chain" id="PRO_5006605002" description="Porin domain-containing protein" evidence="1">
    <location>
        <begin position="34"/>
        <end position="244"/>
    </location>
</feature>
<dbReference type="InterPro" id="IPR010239">
    <property type="entry name" value="CHP02001"/>
</dbReference>
<evidence type="ECO:0000313" key="3">
    <source>
        <dbReference type="Proteomes" id="UP000055136"/>
    </source>
</evidence>
<dbReference type="Pfam" id="PF09694">
    <property type="entry name" value="Gcw_chp"/>
    <property type="match status" value="1"/>
</dbReference>
<dbReference type="Proteomes" id="UP000055136">
    <property type="component" value="Chromosome"/>
</dbReference>
<sequence>MKKSTAKLFSKPLVAIAALSGGAAMTAPVTAQAEISGNIGVVSEYLFRGGYENNGTAVQGGIDYSHDSGLYVGYWGSNLDYGTAPATTGFENDVYVGYGAMAGDFSYDVSLLYFYYTGVDDADTPEFGASIGYGPVSLGMAYLIDDVTWGNEGDIYWSLAYETALPSDFGFSATLGYYTYEDQGEFESGLGTTESSGLKHVDLSLSHPLGATGADMSITYMIGGTDRTDTDVEDTVILGVSFGF</sequence>
<proteinExistence type="predicted"/>
<evidence type="ECO:0000313" key="2">
    <source>
        <dbReference type="EMBL" id="ALP54407.1"/>
    </source>
</evidence>
<accession>A0A0S2TGX7</accession>
<dbReference type="KEGG" id="tee:Tel_15330"/>
<keyword evidence="3" id="KW-1185">Reference proteome</keyword>
<feature type="signal peptide" evidence="1">
    <location>
        <begin position="1"/>
        <end position="33"/>
    </location>
</feature>
<evidence type="ECO:0000256" key="1">
    <source>
        <dbReference type="SAM" id="SignalP"/>
    </source>
</evidence>
<reference evidence="2" key="1">
    <citation type="submission" date="2015-10" db="EMBL/GenBank/DDBJ databases">
        <title>Description of Candidatus Tenderia electrophaga gen. nov, sp. nov., an Uncultivated Electroautotroph from a Biocathode Enrichment.</title>
        <authorList>
            <person name="Eddie B.J."/>
            <person name="Malanoski A.P."/>
            <person name="Wang Z."/>
            <person name="Hall R.J."/>
            <person name="Oh S.D."/>
            <person name="Heiner C."/>
            <person name="Lin B."/>
            <person name="Strycharz-Glaven S.M."/>
        </authorList>
    </citation>
    <scope>NUCLEOTIDE SEQUENCE [LARGE SCALE GENOMIC DNA]</scope>
    <source>
        <strain evidence="2">NRL1</strain>
    </source>
</reference>
<dbReference type="STRING" id="1748243.Tel_15330"/>
<keyword evidence="1" id="KW-0732">Signal</keyword>
<dbReference type="AlphaFoldDB" id="A0A0S2TGX7"/>
<name>A0A0S2TGX7_9GAMM</name>
<dbReference type="NCBIfam" id="TIGR02001">
    <property type="entry name" value="gcw_chp"/>
    <property type="match status" value="1"/>
</dbReference>
<dbReference type="EMBL" id="CP013099">
    <property type="protein sequence ID" value="ALP54407.1"/>
    <property type="molecule type" value="Genomic_DNA"/>
</dbReference>
<evidence type="ECO:0008006" key="4">
    <source>
        <dbReference type="Google" id="ProtNLM"/>
    </source>
</evidence>
<protein>
    <recommendedName>
        <fullName evidence="4">Porin domain-containing protein</fullName>
    </recommendedName>
</protein>